<evidence type="ECO:0000313" key="2">
    <source>
        <dbReference type="EMBL" id="TNN73999.1"/>
    </source>
</evidence>
<keyword evidence="3" id="KW-1185">Reference proteome</keyword>
<name>A0A4Z2I7I1_9TELE</name>
<organism evidence="2 3">
    <name type="scientific">Liparis tanakae</name>
    <name type="common">Tanaka's snailfish</name>
    <dbReference type="NCBI Taxonomy" id="230148"/>
    <lineage>
        <taxon>Eukaryota</taxon>
        <taxon>Metazoa</taxon>
        <taxon>Chordata</taxon>
        <taxon>Craniata</taxon>
        <taxon>Vertebrata</taxon>
        <taxon>Euteleostomi</taxon>
        <taxon>Actinopterygii</taxon>
        <taxon>Neopterygii</taxon>
        <taxon>Teleostei</taxon>
        <taxon>Neoteleostei</taxon>
        <taxon>Acanthomorphata</taxon>
        <taxon>Eupercaria</taxon>
        <taxon>Perciformes</taxon>
        <taxon>Cottioidei</taxon>
        <taxon>Cottales</taxon>
        <taxon>Liparidae</taxon>
        <taxon>Liparis</taxon>
    </lineage>
</organism>
<comment type="caution">
    <text evidence="2">The sequence shown here is derived from an EMBL/GenBank/DDBJ whole genome shotgun (WGS) entry which is preliminary data.</text>
</comment>
<gene>
    <name evidence="2" type="ORF">EYF80_015820</name>
</gene>
<proteinExistence type="predicted"/>
<dbReference type="AlphaFoldDB" id="A0A4Z2I7I1"/>
<accession>A0A4Z2I7I1</accession>
<evidence type="ECO:0000313" key="3">
    <source>
        <dbReference type="Proteomes" id="UP000314294"/>
    </source>
</evidence>
<evidence type="ECO:0000256" key="1">
    <source>
        <dbReference type="SAM" id="MobiDB-lite"/>
    </source>
</evidence>
<reference evidence="2 3" key="1">
    <citation type="submission" date="2019-03" db="EMBL/GenBank/DDBJ databases">
        <title>First draft genome of Liparis tanakae, snailfish: a comprehensive survey of snailfish specific genes.</title>
        <authorList>
            <person name="Kim W."/>
            <person name="Song I."/>
            <person name="Jeong J.-H."/>
            <person name="Kim D."/>
            <person name="Kim S."/>
            <person name="Ryu S."/>
            <person name="Song J.Y."/>
            <person name="Lee S.K."/>
        </authorList>
    </citation>
    <scope>NUCLEOTIDE SEQUENCE [LARGE SCALE GENOMIC DNA]</scope>
    <source>
        <tissue evidence="2">Muscle</tissue>
    </source>
</reference>
<protein>
    <submittedName>
        <fullName evidence="2">Uncharacterized protein</fullName>
    </submittedName>
</protein>
<feature type="region of interest" description="Disordered" evidence="1">
    <location>
        <begin position="1"/>
        <end position="26"/>
    </location>
</feature>
<sequence>MEAEWAESLQWPESQQGSGADERQSNTVTFVLKTGVELLRNHGKKETLRVPLRKRYRNGQAS</sequence>
<dbReference type="EMBL" id="SRLO01000119">
    <property type="protein sequence ID" value="TNN73999.1"/>
    <property type="molecule type" value="Genomic_DNA"/>
</dbReference>
<dbReference type="Proteomes" id="UP000314294">
    <property type="component" value="Unassembled WGS sequence"/>
</dbReference>